<dbReference type="Pfam" id="PF16816">
    <property type="entry name" value="DotD"/>
    <property type="match status" value="1"/>
</dbReference>
<evidence type="ECO:0000313" key="3">
    <source>
        <dbReference type="EMBL" id="HAG5772354.1"/>
    </source>
</evidence>
<gene>
    <name evidence="3" type="ORF">GGB84_004104</name>
    <name evidence="2" type="ORF">LHLDPJGA_00084</name>
</gene>
<proteinExistence type="predicted"/>
<dbReference type="EMBL" id="MG825377">
    <property type="protein sequence ID" value="AWF74986.1"/>
    <property type="molecule type" value="Genomic_DNA"/>
</dbReference>
<dbReference type="AlphaFoldDB" id="A0A2S1J9B5"/>
<reference evidence="2" key="2">
    <citation type="submission" date="2018-01" db="EMBL/GenBank/DDBJ databases">
        <title>Prevalence of blaNDM and mcr-1 in Escherichia coli from food in China.</title>
        <authorList>
            <person name="Liu X."/>
            <person name="Li R."/>
            <person name="Chen S."/>
        </authorList>
    </citation>
    <scope>NUCLEOTIDE SEQUENCE</scope>
    <source>
        <strain evidence="2">1108</strain>
        <plasmid evidence="2">p1108-emrB</plasmid>
    </source>
</reference>
<organism evidence="2">
    <name type="scientific">Escherichia coli</name>
    <dbReference type="NCBI Taxonomy" id="562"/>
    <lineage>
        <taxon>Bacteria</taxon>
        <taxon>Pseudomonadati</taxon>
        <taxon>Pseudomonadota</taxon>
        <taxon>Gammaproteobacteria</taxon>
        <taxon>Enterobacterales</taxon>
        <taxon>Enterobacteriaceae</taxon>
        <taxon>Escherichia</taxon>
    </lineage>
</organism>
<keyword evidence="2" id="KW-0614">Plasmid</keyword>
<reference evidence="3" key="1">
    <citation type="journal article" date="2018" name="Genome Biol.">
        <title>SKESA: strategic k-mer extension for scrupulous assemblies.</title>
        <authorList>
            <person name="Souvorov A."/>
            <person name="Agarwala R."/>
            <person name="Lipman D.J."/>
        </authorList>
    </citation>
    <scope>NUCLEOTIDE SEQUENCE [LARGE SCALE GENOMIC DNA]</scope>
    <source>
        <strain evidence="3">1839</strain>
    </source>
</reference>
<keyword evidence="3" id="KW-0449">Lipoprotein</keyword>
<name>A0A2S1J9B5_ECOLX</name>
<reference evidence="3" key="3">
    <citation type="submission" date="2020-02" db="EMBL/GenBank/DDBJ databases">
        <authorList>
            <consortium name="NCBI Pathogen Detection Project"/>
        </authorList>
    </citation>
    <scope>NUCLEOTIDE SEQUENCE</scope>
    <source>
        <strain evidence="3">1839</strain>
    </source>
</reference>
<dbReference type="EMBL" id="DAAYTU010000032">
    <property type="protein sequence ID" value="HAG5772354.1"/>
    <property type="molecule type" value="Genomic_DNA"/>
</dbReference>
<feature type="chain" id="PRO_5036048214" evidence="1">
    <location>
        <begin position="21"/>
        <end position="149"/>
    </location>
</feature>
<keyword evidence="1" id="KW-0732">Signal</keyword>
<dbReference type="InterPro" id="IPR031817">
    <property type="entry name" value="DotD"/>
</dbReference>
<dbReference type="RefSeq" id="WP_021560337.1">
    <property type="nucleotide sequence ID" value="NZ_CAJGGN010000013.1"/>
</dbReference>
<dbReference type="InterPro" id="IPR038140">
    <property type="entry name" value="DotD_sf"/>
</dbReference>
<accession>A0A2S1J9B5</accession>
<evidence type="ECO:0000256" key="1">
    <source>
        <dbReference type="SAM" id="SignalP"/>
    </source>
</evidence>
<evidence type="ECO:0000313" key="2">
    <source>
        <dbReference type="EMBL" id="AWF74986.1"/>
    </source>
</evidence>
<dbReference type="PROSITE" id="PS51257">
    <property type="entry name" value="PROKAR_LIPOPROTEIN"/>
    <property type="match status" value="1"/>
</dbReference>
<feature type="signal peptide" evidence="1">
    <location>
        <begin position="1"/>
        <end position="20"/>
    </location>
</feature>
<sequence length="149" mass="16545">MNRMIPAGCLAVLLLGGCHATPHKPDYGAASDVARTRHAQYQLWEHGALSGQTHAVTSQPALTANSGRLSFDWDGDAIELLDSLARARGLQFGYNGVRLPLPLTLHVRDMTFENTLRLIQAQTAWRATLTQYPGVLWLDFMPVRKNHKE</sequence>
<geneLocation type="plasmid" evidence="2">
    <name>p1108-emrB</name>
</geneLocation>
<protein>
    <submittedName>
        <fullName evidence="3">DotD/TraH family lipoprotein</fullName>
    </submittedName>
</protein>
<dbReference type="Gene3D" id="3.55.50.60">
    <property type="entry name" value="DotD protein"/>
    <property type="match status" value="1"/>
</dbReference>